<dbReference type="CDD" id="cd00130">
    <property type="entry name" value="PAS"/>
    <property type="match status" value="2"/>
</dbReference>
<dbReference type="EMBL" id="PSNX01000004">
    <property type="protein sequence ID" value="PPE66943.1"/>
    <property type="molecule type" value="Genomic_DNA"/>
</dbReference>
<dbReference type="PROSITE" id="PS50109">
    <property type="entry name" value="HIS_KIN"/>
    <property type="match status" value="1"/>
</dbReference>
<evidence type="ECO:0000259" key="18">
    <source>
        <dbReference type="PROSITE" id="PS50110"/>
    </source>
</evidence>
<dbReference type="InterPro" id="IPR005467">
    <property type="entry name" value="His_kinase_dom"/>
</dbReference>
<comment type="subunit">
    <text evidence="12">At low DSF concentrations, interacts with RpfF.</text>
</comment>
<evidence type="ECO:0000256" key="5">
    <source>
        <dbReference type="ARBA" id="ARBA00022729"/>
    </source>
</evidence>
<dbReference type="Gene3D" id="3.40.50.2300">
    <property type="match status" value="1"/>
</dbReference>
<dbReference type="PROSITE" id="PS50110">
    <property type="entry name" value="RESPONSE_REGULATORY"/>
    <property type="match status" value="1"/>
</dbReference>
<evidence type="ECO:0000256" key="8">
    <source>
        <dbReference type="ARBA" id="ARBA00022840"/>
    </source>
</evidence>
<dbReference type="SUPFAM" id="SSF52172">
    <property type="entry name" value="CheY-like"/>
    <property type="match status" value="1"/>
</dbReference>
<evidence type="ECO:0000256" key="9">
    <source>
        <dbReference type="ARBA" id="ARBA00023012"/>
    </source>
</evidence>
<evidence type="ECO:0000256" key="6">
    <source>
        <dbReference type="ARBA" id="ARBA00022741"/>
    </source>
</evidence>
<dbReference type="PROSITE" id="PS50112">
    <property type="entry name" value="PAS"/>
    <property type="match status" value="1"/>
</dbReference>
<protein>
    <recommendedName>
        <fullName evidence="13">Sensory/regulatory protein RpfC</fullName>
        <ecNumber evidence="2">2.7.13.3</ecNumber>
    </recommendedName>
    <alternativeName>
        <fullName evidence="14">Virulence sensor protein BvgS</fullName>
    </alternativeName>
</protein>
<dbReference type="Gene3D" id="3.30.450.20">
    <property type="entry name" value="PAS domain"/>
    <property type="match status" value="2"/>
</dbReference>
<dbReference type="InterPro" id="IPR000700">
    <property type="entry name" value="PAS-assoc_C"/>
</dbReference>
<feature type="domain" description="Response regulatory" evidence="18">
    <location>
        <begin position="701"/>
        <end position="820"/>
    </location>
</feature>
<feature type="modified residue" description="4-aspartylphosphate" evidence="15">
    <location>
        <position position="750"/>
    </location>
</feature>
<keyword evidence="4" id="KW-0808">Transferase</keyword>
<feature type="domain" description="PAS" evidence="19">
    <location>
        <begin position="159"/>
        <end position="231"/>
    </location>
</feature>
<dbReference type="SMART" id="SM00448">
    <property type="entry name" value="REC"/>
    <property type="match status" value="1"/>
</dbReference>
<keyword evidence="10" id="KW-0843">Virulence</keyword>
<organism evidence="21 22">
    <name type="scientific">Caldimonas caldifontis</name>
    <dbReference type="NCBI Taxonomy" id="1452508"/>
    <lineage>
        <taxon>Bacteria</taxon>
        <taxon>Pseudomonadati</taxon>
        <taxon>Pseudomonadota</taxon>
        <taxon>Betaproteobacteria</taxon>
        <taxon>Burkholderiales</taxon>
        <taxon>Sphaerotilaceae</taxon>
        <taxon>Caldimonas</taxon>
    </lineage>
</organism>
<keyword evidence="6" id="KW-0547">Nucleotide-binding</keyword>
<dbReference type="InterPro" id="IPR001610">
    <property type="entry name" value="PAC"/>
</dbReference>
<evidence type="ECO:0000256" key="1">
    <source>
        <dbReference type="ARBA" id="ARBA00000085"/>
    </source>
</evidence>
<dbReference type="InterPro" id="IPR004358">
    <property type="entry name" value="Sig_transdc_His_kin-like_C"/>
</dbReference>
<dbReference type="CDD" id="cd00082">
    <property type="entry name" value="HisKA"/>
    <property type="match status" value="1"/>
</dbReference>
<dbReference type="CDD" id="cd16922">
    <property type="entry name" value="HATPase_EvgS-ArcB-TorS-like"/>
    <property type="match status" value="1"/>
</dbReference>
<dbReference type="Pfam" id="PF08448">
    <property type="entry name" value="PAS_4"/>
    <property type="match status" value="1"/>
</dbReference>
<evidence type="ECO:0000313" key="21">
    <source>
        <dbReference type="EMBL" id="PPE66943.1"/>
    </source>
</evidence>
<keyword evidence="7" id="KW-0418">Kinase</keyword>
<evidence type="ECO:0000256" key="16">
    <source>
        <dbReference type="SAM" id="Coils"/>
    </source>
</evidence>
<dbReference type="InterPro" id="IPR003661">
    <property type="entry name" value="HisK_dim/P_dom"/>
</dbReference>
<evidence type="ECO:0000259" key="17">
    <source>
        <dbReference type="PROSITE" id="PS50109"/>
    </source>
</evidence>
<keyword evidence="9" id="KW-0902">Two-component regulatory system</keyword>
<keyword evidence="8" id="KW-0067">ATP-binding</keyword>
<evidence type="ECO:0000256" key="14">
    <source>
        <dbReference type="ARBA" id="ARBA00070152"/>
    </source>
</evidence>
<keyword evidence="16" id="KW-0175">Coiled coil</keyword>
<feature type="coiled-coil region" evidence="16">
    <location>
        <begin position="288"/>
        <end position="322"/>
    </location>
</feature>
<dbReference type="InterPro" id="IPR001789">
    <property type="entry name" value="Sig_transdc_resp-reg_receiver"/>
</dbReference>
<dbReference type="PANTHER" id="PTHR45339">
    <property type="entry name" value="HYBRID SIGNAL TRANSDUCTION HISTIDINE KINASE J"/>
    <property type="match status" value="1"/>
</dbReference>
<dbReference type="Pfam" id="PF08447">
    <property type="entry name" value="PAS_3"/>
    <property type="match status" value="1"/>
</dbReference>
<dbReference type="SMART" id="SM00091">
    <property type="entry name" value="PAS"/>
    <property type="match status" value="2"/>
</dbReference>
<dbReference type="GO" id="GO:0000155">
    <property type="term" value="F:phosphorelay sensor kinase activity"/>
    <property type="evidence" value="ECO:0007669"/>
    <property type="project" value="InterPro"/>
</dbReference>
<feature type="domain" description="Histidine kinase" evidence="17">
    <location>
        <begin position="322"/>
        <end position="542"/>
    </location>
</feature>
<dbReference type="InterPro" id="IPR013655">
    <property type="entry name" value="PAS_fold_3"/>
</dbReference>
<dbReference type="CDD" id="cd17546">
    <property type="entry name" value="REC_hyHK_CKI1_RcsC-like"/>
    <property type="match status" value="1"/>
</dbReference>
<dbReference type="Pfam" id="PF00072">
    <property type="entry name" value="Response_reg"/>
    <property type="match status" value="1"/>
</dbReference>
<comment type="function">
    <text evidence="11">Member of the two-component regulatory system BvgS/BvgA. Phosphorylates BvgA via a four-step phosphorelay in response to environmental signals.</text>
</comment>
<dbReference type="Gene3D" id="3.30.565.10">
    <property type="entry name" value="Histidine kinase-like ATPase, C-terminal domain"/>
    <property type="match status" value="1"/>
</dbReference>
<dbReference type="SUPFAM" id="SSF55785">
    <property type="entry name" value="PYP-like sensor domain (PAS domain)"/>
    <property type="match status" value="2"/>
</dbReference>
<feature type="domain" description="PAC" evidence="20">
    <location>
        <begin position="107"/>
        <end position="158"/>
    </location>
</feature>
<feature type="domain" description="PAC" evidence="20">
    <location>
        <begin position="234"/>
        <end position="286"/>
    </location>
</feature>
<dbReference type="InterPro" id="IPR003594">
    <property type="entry name" value="HATPase_dom"/>
</dbReference>
<comment type="caution">
    <text evidence="21">The sequence shown here is derived from an EMBL/GenBank/DDBJ whole genome shotgun (WGS) entry which is preliminary data.</text>
</comment>
<keyword evidence="22" id="KW-1185">Reference proteome</keyword>
<evidence type="ECO:0000256" key="10">
    <source>
        <dbReference type="ARBA" id="ARBA00023026"/>
    </source>
</evidence>
<dbReference type="PANTHER" id="PTHR45339:SF1">
    <property type="entry name" value="HYBRID SIGNAL TRANSDUCTION HISTIDINE KINASE J"/>
    <property type="match status" value="1"/>
</dbReference>
<evidence type="ECO:0000256" key="13">
    <source>
        <dbReference type="ARBA" id="ARBA00068150"/>
    </source>
</evidence>
<dbReference type="SUPFAM" id="SSF55874">
    <property type="entry name" value="ATPase domain of HSP90 chaperone/DNA topoisomerase II/histidine kinase"/>
    <property type="match status" value="1"/>
</dbReference>
<evidence type="ECO:0000256" key="2">
    <source>
        <dbReference type="ARBA" id="ARBA00012438"/>
    </source>
</evidence>
<sequence>MTCPAGVTRLSVVTDLPEPSPDSQAALPGGACQSVTPALLAAALQRSAAYALVSDAAGQVIWFNDSWARSPAIGLLRGHPWWLWLTSFGHAAPQPHVQAALAAREPFTAELELRLADGRPWWRRVDATPLIEEGRFAGYLAIASDITALKQAEDAQRATAARYRRVMESTQDGIWERNLRTNQSWYSPRYKEIMGFADHELPNDRNVMNARIHPDDMETFTVPYERALREGGQWQYRVRVLHRDGSWRWLRCRARAWPDETGKPAILAGAVTDVTDEVEATEALRTHRSQLEALVQERTARLEAARAEAERANRAKSLFLANMSHEIRTPLNGIMGMTDLAWRAATTATQRRYLELAKSSGATLLAIIDDILDFAKAEAGKLSLNDVEFDIGELMAVTVRSLWPVAHERGLALFFDCSGGDLRVVGDPVRVRQIVTNLLSNALKFTVAGEVRLHVDVTRSATAGGGVRIEVTDTGMGMDEHTLERVFHPFEQGDSSVSRTVGGTGLGLSIVRSLCELMGGTVQARSTPGQGSTFEVVLPLRAAPAEGSEAPSEPQAGGAWAWVVGGARGDPLPARLSRLGWQVRRFATLDEALLHTDGMTLPRLVVFSEHDCPPPSRLQALRDQLPPSCDIVVQVPPHGGEDHGAISPEQGQALGLKVYIAPLSPGDLYQLTLSHRSTAAPPVERPANAMALPLMQWQGARFLVVEDNIVNQLLAEEMLRLLGFEVDVVPGGQEALDFCARQPPDAVLMDVQMPGLDGLETTRRLRRAQVAGELPVFPIIAATAHASEADRRACLLAGMDGYIAKPLDLRAMRSEIRRVLRHASGDDSDSPETRY</sequence>
<dbReference type="Proteomes" id="UP000238605">
    <property type="component" value="Unassembled WGS sequence"/>
</dbReference>
<proteinExistence type="predicted"/>
<gene>
    <name evidence="21" type="ORF">C1704_05660</name>
</gene>
<keyword evidence="5" id="KW-0732">Signal</keyword>
<evidence type="ECO:0000256" key="3">
    <source>
        <dbReference type="ARBA" id="ARBA00022553"/>
    </source>
</evidence>
<comment type="catalytic activity">
    <reaction evidence="1">
        <text>ATP + protein L-histidine = ADP + protein N-phospho-L-histidine.</text>
        <dbReference type="EC" id="2.7.13.3"/>
    </reaction>
</comment>
<reference evidence="21 22" key="1">
    <citation type="submission" date="2018-02" db="EMBL/GenBank/DDBJ databases">
        <title>Reclassifiation of [Polyangium] brachysporum DSM 7029 as Guopingzhaonella breviflexa gen. nov., sp. nov., a member of the family Comamonadaceae.</title>
        <authorList>
            <person name="Tang B."/>
        </authorList>
    </citation>
    <scope>NUCLEOTIDE SEQUENCE [LARGE SCALE GENOMIC DNA]</scope>
    <source>
        <strain evidence="21 22">BCRC 80649</strain>
    </source>
</reference>
<evidence type="ECO:0000256" key="4">
    <source>
        <dbReference type="ARBA" id="ARBA00022679"/>
    </source>
</evidence>
<dbReference type="NCBIfam" id="TIGR00229">
    <property type="entry name" value="sensory_box"/>
    <property type="match status" value="1"/>
</dbReference>
<dbReference type="PRINTS" id="PR00344">
    <property type="entry name" value="BCTRLSENSOR"/>
</dbReference>
<dbReference type="InterPro" id="IPR011006">
    <property type="entry name" value="CheY-like_superfamily"/>
</dbReference>
<dbReference type="EC" id="2.7.13.3" evidence="2"/>
<dbReference type="SUPFAM" id="SSF47384">
    <property type="entry name" value="Homodimeric domain of signal transducing histidine kinase"/>
    <property type="match status" value="1"/>
</dbReference>
<dbReference type="SMART" id="SM00086">
    <property type="entry name" value="PAC"/>
    <property type="match status" value="2"/>
</dbReference>
<dbReference type="InterPro" id="IPR036097">
    <property type="entry name" value="HisK_dim/P_sf"/>
</dbReference>
<dbReference type="SMART" id="SM00388">
    <property type="entry name" value="HisKA"/>
    <property type="match status" value="1"/>
</dbReference>
<dbReference type="Pfam" id="PF02518">
    <property type="entry name" value="HATPase_c"/>
    <property type="match status" value="1"/>
</dbReference>
<evidence type="ECO:0000256" key="11">
    <source>
        <dbReference type="ARBA" id="ARBA00058004"/>
    </source>
</evidence>
<evidence type="ECO:0000256" key="7">
    <source>
        <dbReference type="ARBA" id="ARBA00022777"/>
    </source>
</evidence>
<dbReference type="SMART" id="SM00387">
    <property type="entry name" value="HATPase_c"/>
    <property type="match status" value="1"/>
</dbReference>
<dbReference type="InterPro" id="IPR035965">
    <property type="entry name" value="PAS-like_dom_sf"/>
</dbReference>
<accession>A0A2S5SW04</accession>
<dbReference type="Gene3D" id="1.10.287.130">
    <property type="match status" value="1"/>
</dbReference>
<evidence type="ECO:0000313" key="22">
    <source>
        <dbReference type="Proteomes" id="UP000238605"/>
    </source>
</evidence>
<name>A0A2S5SW04_9BURK</name>
<evidence type="ECO:0000256" key="15">
    <source>
        <dbReference type="PROSITE-ProRule" id="PRU00169"/>
    </source>
</evidence>
<evidence type="ECO:0000259" key="20">
    <source>
        <dbReference type="PROSITE" id="PS50113"/>
    </source>
</evidence>
<dbReference type="InterPro" id="IPR036890">
    <property type="entry name" value="HATPase_C_sf"/>
</dbReference>
<keyword evidence="3 15" id="KW-0597">Phosphoprotein</keyword>
<dbReference type="InterPro" id="IPR013656">
    <property type="entry name" value="PAS_4"/>
</dbReference>
<dbReference type="OrthoDB" id="5519028at2"/>
<dbReference type="FunFam" id="3.30.565.10:FF:000010">
    <property type="entry name" value="Sensor histidine kinase RcsC"/>
    <property type="match status" value="1"/>
</dbReference>
<dbReference type="GO" id="GO:0005524">
    <property type="term" value="F:ATP binding"/>
    <property type="evidence" value="ECO:0007669"/>
    <property type="project" value="UniProtKB-KW"/>
</dbReference>
<dbReference type="InterPro" id="IPR000014">
    <property type="entry name" value="PAS"/>
</dbReference>
<dbReference type="AlphaFoldDB" id="A0A2S5SW04"/>
<dbReference type="Pfam" id="PF00512">
    <property type="entry name" value="HisKA"/>
    <property type="match status" value="1"/>
</dbReference>
<evidence type="ECO:0000256" key="12">
    <source>
        <dbReference type="ARBA" id="ARBA00064003"/>
    </source>
</evidence>
<dbReference type="FunFam" id="1.10.287.130:FF:000002">
    <property type="entry name" value="Two-component osmosensing histidine kinase"/>
    <property type="match status" value="1"/>
</dbReference>
<dbReference type="PROSITE" id="PS50113">
    <property type="entry name" value="PAC"/>
    <property type="match status" value="2"/>
</dbReference>
<evidence type="ECO:0000259" key="19">
    <source>
        <dbReference type="PROSITE" id="PS50112"/>
    </source>
</evidence>